<sequence length="279" mass="29922">MKKFFCIVLLSAAVSMAAMAQNQAIIKPGLATQALPQPFLFSVNTLTASSPAWALHYSGSYGERTSGPFGYDGVDQQFAVKGYLGNRFTLYANAALGFARNGSVNSSQQAEVIRDFIGGQQATGPRFGLGFGVNRDFTNVAAIFSRVTAYFEAASWRIGGNLRFEKAFSSSRDDIDLITSLGFHHRIAGNLYAGIEAVGEDLEGFWDKEEAEGGAKLLLGPSVSMAPANSRFSFTVSGGPVFYATHSQVMASEAIRDIGTIGTQNGYTIRAMLTFSLPR</sequence>
<dbReference type="OrthoDB" id="1121197at2"/>
<name>H1Y7A2_9SPHI</name>
<dbReference type="EMBL" id="CM001403">
    <property type="protein sequence ID" value="EHQ28989.1"/>
    <property type="molecule type" value="Genomic_DNA"/>
</dbReference>
<feature type="chain" id="PRO_5003557520" description="Outer membrane protein beta-barrel domain-containing protein" evidence="1">
    <location>
        <begin position="21"/>
        <end position="279"/>
    </location>
</feature>
<evidence type="ECO:0000313" key="3">
    <source>
        <dbReference type="Proteomes" id="UP000002774"/>
    </source>
</evidence>
<dbReference type="RefSeq" id="WP_008509994.1">
    <property type="nucleotide sequence ID" value="NZ_CM001403.1"/>
</dbReference>
<keyword evidence="3" id="KW-1185">Reference proteome</keyword>
<feature type="signal peptide" evidence="1">
    <location>
        <begin position="1"/>
        <end position="20"/>
    </location>
</feature>
<keyword evidence="1" id="KW-0732">Signal</keyword>
<dbReference type="HOGENOM" id="CLU_996836_0_0_10"/>
<dbReference type="STRING" id="714943.Mucpa_4905"/>
<gene>
    <name evidence="2" type="ORF">Mucpa_4905</name>
</gene>
<evidence type="ECO:0008006" key="4">
    <source>
        <dbReference type="Google" id="ProtNLM"/>
    </source>
</evidence>
<dbReference type="Proteomes" id="UP000002774">
    <property type="component" value="Chromosome"/>
</dbReference>
<evidence type="ECO:0000313" key="2">
    <source>
        <dbReference type="EMBL" id="EHQ28989.1"/>
    </source>
</evidence>
<organism evidence="2 3">
    <name type="scientific">Mucilaginibacter paludis DSM 18603</name>
    <dbReference type="NCBI Taxonomy" id="714943"/>
    <lineage>
        <taxon>Bacteria</taxon>
        <taxon>Pseudomonadati</taxon>
        <taxon>Bacteroidota</taxon>
        <taxon>Sphingobacteriia</taxon>
        <taxon>Sphingobacteriales</taxon>
        <taxon>Sphingobacteriaceae</taxon>
        <taxon>Mucilaginibacter</taxon>
    </lineage>
</organism>
<accession>H1Y7A2</accession>
<reference evidence="2" key="1">
    <citation type="submission" date="2011-09" db="EMBL/GenBank/DDBJ databases">
        <title>The permanent draft genome of Mucilaginibacter paludis DSM 18603.</title>
        <authorList>
            <consortium name="US DOE Joint Genome Institute (JGI-PGF)"/>
            <person name="Lucas S."/>
            <person name="Han J."/>
            <person name="Lapidus A."/>
            <person name="Bruce D."/>
            <person name="Goodwin L."/>
            <person name="Pitluck S."/>
            <person name="Peters L."/>
            <person name="Kyrpides N."/>
            <person name="Mavromatis K."/>
            <person name="Ivanova N."/>
            <person name="Mikhailova N."/>
            <person name="Held B."/>
            <person name="Detter J.C."/>
            <person name="Tapia R."/>
            <person name="Han C."/>
            <person name="Land M."/>
            <person name="Hauser L."/>
            <person name="Markowitz V."/>
            <person name="Cheng J.-F."/>
            <person name="Hugenholtz P."/>
            <person name="Woyke T."/>
            <person name="Wu D."/>
            <person name="Tindall B."/>
            <person name="Brambilla E."/>
            <person name="Klenk H.-P."/>
            <person name="Eisen J.A."/>
        </authorList>
    </citation>
    <scope>NUCLEOTIDE SEQUENCE [LARGE SCALE GENOMIC DNA]</scope>
    <source>
        <strain evidence="2">DSM 18603</strain>
    </source>
</reference>
<protein>
    <recommendedName>
        <fullName evidence="4">Outer membrane protein beta-barrel domain-containing protein</fullName>
    </recommendedName>
</protein>
<dbReference type="AlphaFoldDB" id="H1Y7A2"/>
<dbReference type="eggNOG" id="ENOG502ZMDY">
    <property type="taxonomic scope" value="Bacteria"/>
</dbReference>
<proteinExistence type="predicted"/>
<evidence type="ECO:0000256" key="1">
    <source>
        <dbReference type="SAM" id="SignalP"/>
    </source>
</evidence>